<comment type="pathway">
    <text evidence="1">Lipid metabolism.</text>
</comment>
<dbReference type="EMBL" id="JADIMT010000017">
    <property type="protein sequence ID" value="MBO8435533.1"/>
    <property type="molecule type" value="Genomic_DNA"/>
</dbReference>
<dbReference type="SUPFAM" id="SSF69593">
    <property type="entry name" value="Glycerol-3-phosphate (1)-acyltransferase"/>
    <property type="match status" value="1"/>
</dbReference>
<dbReference type="AlphaFoldDB" id="A0A9D9H5G4"/>
<proteinExistence type="predicted"/>
<dbReference type="Pfam" id="PF01553">
    <property type="entry name" value="Acyltransferase"/>
    <property type="match status" value="1"/>
</dbReference>
<evidence type="ECO:0000256" key="4">
    <source>
        <dbReference type="SAM" id="Phobius"/>
    </source>
</evidence>
<keyword evidence="4" id="KW-1133">Transmembrane helix</keyword>
<evidence type="ECO:0000259" key="5">
    <source>
        <dbReference type="SMART" id="SM00563"/>
    </source>
</evidence>
<feature type="domain" description="Phospholipid/glycerol acyltransferase" evidence="5">
    <location>
        <begin position="80"/>
        <end position="193"/>
    </location>
</feature>
<dbReference type="PANTHER" id="PTHR10434:SF11">
    <property type="entry name" value="1-ACYL-SN-GLYCEROL-3-PHOSPHATE ACYLTRANSFERASE"/>
    <property type="match status" value="1"/>
</dbReference>
<evidence type="ECO:0000256" key="1">
    <source>
        <dbReference type="ARBA" id="ARBA00005189"/>
    </source>
</evidence>
<keyword evidence="2" id="KW-0808">Transferase</keyword>
<feature type="transmembrane region" description="Helical" evidence="4">
    <location>
        <begin position="45"/>
        <end position="65"/>
    </location>
</feature>
<dbReference type="PANTHER" id="PTHR10434">
    <property type="entry name" value="1-ACYL-SN-GLYCEROL-3-PHOSPHATE ACYLTRANSFERASE"/>
    <property type="match status" value="1"/>
</dbReference>
<evidence type="ECO:0000313" key="6">
    <source>
        <dbReference type="EMBL" id="MBO8435533.1"/>
    </source>
</evidence>
<gene>
    <name evidence="6" type="ORF">IAA97_00935</name>
</gene>
<sequence>MIKKRIRVTISLIFIAPVFVVLAIIAMALGHLLNFMHLRRASEKTVHFLLDILVWWIFICLGMHLHIEGKENIPAWGKKVCYIANHQSMIDIPVLYGSGMWCGLVAKQELFRIPLLHGLLKILKCVAIDRSSLRASLQSILKGVEQIKQGYPMGIFPEGTRSKTGEIAEMKAGAFKMATKPGALVVPVAMKNTRNTFEAADSFRIVQVYVKIMEPVDTSVMSEEELKVLHTKIEEEIKEAYALLPGPYDKR</sequence>
<dbReference type="Proteomes" id="UP000823615">
    <property type="component" value="Unassembled WGS sequence"/>
</dbReference>
<evidence type="ECO:0000313" key="7">
    <source>
        <dbReference type="Proteomes" id="UP000823615"/>
    </source>
</evidence>
<dbReference type="CDD" id="cd07989">
    <property type="entry name" value="LPLAT_AGPAT-like"/>
    <property type="match status" value="1"/>
</dbReference>
<evidence type="ECO:0000256" key="2">
    <source>
        <dbReference type="ARBA" id="ARBA00022679"/>
    </source>
</evidence>
<keyword evidence="3 6" id="KW-0012">Acyltransferase</keyword>
<organism evidence="6 7">
    <name type="scientific">Candidatus Ornithospirochaeta stercoripullorum</name>
    <dbReference type="NCBI Taxonomy" id="2840899"/>
    <lineage>
        <taxon>Bacteria</taxon>
        <taxon>Pseudomonadati</taxon>
        <taxon>Spirochaetota</taxon>
        <taxon>Spirochaetia</taxon>
        <taxon>Spirochaetales</taxon>
        <taxon>Spirochaetaceae</taxon>
        <taxon>Spirochaetaceae incertae sedis</taxon>
        <taxon>Candidatus Ornithospirochaeta</taxon>
    </lineage>
</organism>
<comment type="caution">
    <text evidence="6">The sequence shown here is derived from an EMBL/GenBank/DDBJ whole genome shotgun (WGS) entry which is preliminary data.</text>
</comment>
<accession>A0A9D9H5G4</accession>
<evidence type="ECO:0000256" key="3">
    <source>
        <dbReference type="ARBA" id="ARBA00023315"/>
    </source>
</evidence>
<name>A0A9D9H5G4_9SPIO</name>
<protein>
    <submittedName>
        <fullName evidence="6">1-acyl-sn-glycerol-3-phosphate acyltransferase</fullName>
    </submittedName>
</protein>
<keyword evidence="4" id="KW-0472">Membrane</keyword>
<reference evidence="6" key="2">
    <citation type="journal article" date="2021" name="PeerJ">
        <title>Extensive microbial diversity within the chicken gut microbiome revealed by metagenomics and culture.</title>
        <authorList>
            <person name="Gilroy R."/>
            <person name="Ravi A."/>
            <person name="Getino M."/>
            <person name="Pursley I."/>
            <person name="Horton D.L."/>
            <person name="Alikhan N.F."/>
            <person name="Baker D."/>
            <person name="Gharbi K."/>
            <person name="Hall N."/>
            <person name="Watson M."/>
            <person name="Adriaenssens E.M."/>
            <person name="Foster-Nyarko E."/>
            <person name="Jarju S."/>
            <person name="Secka A."/>
            <person name="Antonio M."/>
            <person name="Oren A."/>
            <person name="Chaudhuri R.R."/>
            <person name="La Ragione R."/>
            <person name="Hildebrand F."/>
            <person name="Pallen M.J."/>
        </authorList>
    </citation>
    <scope>NUCLEOTIDE SEQUENCE</scope>
    <source>
        <strain evidence="6">7293</strain>
    </source>
</reference>
<feature type="transmembrane region" description="Helical" evidence="4">
    <location>
        <begin position="12"/>
        <end position="33"/>
    </location>
</feature>
<dbReference type="SMART" id="SM00563">
    <property type="entry name" value="PlsC"/>
    <property type="match status" value="1"/>
</dbReference>
<dbReference type="GO" id="GO:0003841">
    <property type="term" value="F:1-acylglycerol-3-phosphate O-acyltransferase activity"/>
    <property type="evidence" value="ECO:0007669"/>
    <property type="project" value="TreeGrafter"/>
</dbReference>
<dbReference type="InterPro" id="IPR002123">
    <property type="entry name" value="Plipid/glycerol_acylTrfase"/>
</dbReference>
<dbReference type="GO" id="GO:0006654">
    <property type="term" value="P:phosphatidic acid biosynthetic process"/>
    <property type="evidence" value="ECO:0007669"/>
    <property type="project" value="TreeGrafter"/>
</dbReference>
<keyword evidence="4" id="KW-0812">Transmembrane</keyword>
<reference evidence="6" key="1">
    <citation type="submission" date="2020-10" db="EMBL/GenBank/DDBJ databases">
        <authorList>
            <person name="Gilroy R."/>
        </authorList>
    </citation>
    <scope>NUCLEOTIDE SEQUENCE</scope>
    <source>
        <strain evidence="6">7293</strain>
    </source>
</reference>